<dbReference type="Proteomes" id="UP000530564">
    <property type="component" value="Unassembled WGS sequence"/>
</dbReference>
<keyword evidence="1 2" id="KW-0732">Signal</keyword>
<dbReference type="InterPro" id="IPR023614">
    <property type="entry name" value="Porin_dom_sf"/>
</dbReference>
<evidence type="ECO:0000256" key="1">
    <source>
        <dbReference type="ARBA" id="ARBA00022729"/>
    </source>
</evidence>
<sequence>MKTQLIATAAAAAFFALTGAAQAQTVGHVGANYSRAEIDAGALGDTDADVFQGEGAVAFDVGSSLRGAVDGSVTNFDADGGDATTWAVTGHLNKTFDGGLAGGFLGVNKSDDVTLWAVGAEAQFNVSPKTTLYGQVGYGQSDDLDDVDFWAGRAELRYFITDTFKVQGAAGYTKADAKGGDLDMWNIGADAEYQFAGTPWSVTGAYEHGEMDDADLKADTFKIGLRYTFGGTLRDRDQAGASLGSTTNLFGGTLGQGVIAAVGAF</sequence>
<evidence type="ECO:0000256" key="2">
    <source>
        <dbReference type="SAM" id="SignalP"/>
    </source>
</evidence>
<name>A0A840A1R1_9CAUL</name>
<dbReference type="AlphaFoldDB" id="A0A840A1R1"/>
<evidence type="ECO:0000313" key="5">
    <source>
        <dbReference type="Proteomes" id="UP000530564"/>
    </source>
</evidence>
<reference evidence="4 5" key="1">
    <citation type="submission" date="2020-08" db="EMBL/GenBank/DDBJ databases">
        <title>Genomic Encyclopedia of Type Strains, Phase IV (KMG-IV): sequencing the most valuable type-strain genomes for metagenomic binning, comparative biology and taxonomic classification.</title>
        <authorList>
            <person name="Goeker M."/>
        </authorList>
    </citation>
    <scope>NUCLEOTIDE SEQUENCE [LARGE SCALE GENOMIC DNA]</scope>
    <source>
        <strain evidence="4 5">DSM 21793</strain>
    </source>
</reference>
<dbReference type="EMBL" id="JACIDK010000003">
    <property type="protein sequence ID" value="MBB3891603.1"/>
    <property type="molecule type" value="Genomic_DNA"/>
</dbReference>
<organism evidence="4 5">
    <name type="scientific">Phenylobacterium haematophilum</name>
    <dbReference type="NCBI Taxonomy" id="98513"/>
    <lineage>
        <taxon>Bacteria</taxon>
        <taxon>Pseudomonadati</taxon>
        <taxon>Pseudomonadota</taxon>
        <taxon>Alphaproteobacteria</taxon>
        <taxon>Caulobacterales</taxon>
        <taxon>Caulobacteraceae</taxon>
        <taxon>Phenylobacterium</taxon>
    </lineage>
</organism>
<dbReference type="InterPro" id="IPR027385">
    <property type="entry name" value="Beta-barrel_OMP"/>
</dbReference>
<proteinExistence type="predicted"/>
<evidence type="ECO:0000259" key="3">
    <source>
        <dbReference type="Pfam" id="PF13505"/>
    </source>
</evidence>
<dbReference type="RefSeq" id="WP_183772718.1">
    <property type="nucleotide sequence ID" value="NZ_JACIDK010000003.1"/>
</dbReference>
<protein>
    <recommendedName>
        <fullName evidence="3">Outer membrane protein beta-barrel domain-containing protein</fullName>
    </recommendedName>
</protein>
<gene>
    <name evidence="4" type="ORF">GGQ61_002331</name>
</gene>
<dbReference type="Gene3D" id="2.40.160.10">
    <property type="entry name" value="Porin"/>
    <property type="match status" value="1"/>
</dbReference>
<feature type="domain" description="Outer membrane protein beta-barrel" evidence="3">
    <location>
        <begin position="8"/>
        <end position="229"/>
    </location>
</feature>
<dbReference type="Pfam" id="PF13505">
    <property type="entry name" value="OMP_b-brl"/>
    <property type="match status" value="1"/>
</dbReference>
<accession>A0A840A1R1</accession>
<comment type="caution">
    <text evidence="4">The sequence shown here is derived from an EMBL/GenBank/DDBJ whole genome shotgun (WGS) entry which is preliminary data.</text>
</comment>
<feature type="signal peptide" evidence="2">
    <location>
        <begin position="1"/>
        <end position="23"/>
    </location>
</feature>
<keyword evidence="5" id="KW-1185">Reference proteome</keyword>
<dbReference type="SUPFAM" id="SSF56935">
    <property type="entry name" value="Porins"/>
    <property type="match status" value="1"/>
</dbReference>
<feature type="chain" id="PRO_5032822436" description="Outer membrane protein beta-barrel domain-containing protein" evidence="2">
    <location>
        <begin position="24"/>
        <end position="265"/>
    </location>
</feature>
<evidence type="ECO:0000313" key="4">
    <source>
        <dbReference type="EMBL" id="MBB3891603.1"/>
    </source>
</evidence>